<dbReference type="Pfam" id="PF02616">
    <property type="entry name" value="SMC_ScpA"/>
    <property type="match status" value="1"/>
</dbReference>
<comment type="similarity">
    <text evidence="3">Belongs to the ScpA family.</text>
</comment>
<evidence type="ECO:0000256" key="2">
    <source>
        <dbReference type="ARBA" id="ARBA00044777"/>
    </source>
</evidence>
<comment type="function">
    <text evidence="3">Participates in chromosomal partition during cell division. May act via the formation of a condensin-like complex containing Smc and ScpB that pull DNA away from mid-cell into both cell halves.</text>
</comment>
<dbReference type="GO" id="GO:0005737">
    <property type="term" value="C:cytoplasm"/>
    <property type="evidence" value="ECO:0007669"/>
    <property type="project" value="UniProtKB-SubCell"/>
</dbReference>
<comment type="subunit">
    <text evidence="3">Component of a cohesin-like complex composed of ScpA, ScpB and the Smc homodimer, in which ScpA and ScpB bind to the head domain of Smc. The presence of the three proteins is required for the association of the complex with DNA.</text>
</comment>
<dbReference type="KEGG" id="hprf:HLPR_13860"/>
<organism evidence="4 5">
    <name type="scientific">Helicovermis profundi</name>
    <dbReference type="NCBI Taxonomy" id="3065157"/>
    <lineage>
        <taxon>Bacteria</taxon>
        <taxon>Bacillati</taxon>
        <taxon>Bacillota</taxon>
        <taxon>Clostridia</taxon>
        <taxon>Helicovermis</taxon>
    </lineage>
</organism>
<dbReference type="PANTHER" id="PTHR33969:SF2">
    <property type="entry name" value="SEGREGATION AND CONDENSATION PROTEIN A"/>
    <property type="match status" value="1"/>
</dbReference>
<evidence type="ECO:0000256" key="1">
    <source>
        <dbReference type="ARBA" id="ARBA00022829"/>
    </source>
</evidence>
<reference evidence="4 5" key="1">
    <citation type="submission" date="2023-08" db="EMBL/GenBank/DDBJ databases">
        <title>Helicovermis profunda gen. nov., sp. nov., a novel mesophilic, fermentative bacterium within the Bacillota from a deep-sea hydrothermal vent chimney.</title>
        <authorList>
            <person name="Miyazaki U."/>
            <person name="Mizutani D."/>
            <person name="Hashimoto Y."/>
            <person name="Tame A."/>
            <person name="Sawayama S."/>
            <person name="Miyazaki J."/>
            <person name="Takai K."/>
            <person name="Nakagawa S."/>
        </authorList>
    </citation>
    <scope>NUCLEOTIDE SEQUENCE [LARGE SCALE GENOMIC DNA]</scope>
    <source>
        <strain evidence="4 5">S502</strain>
    </source>
</reference>
<keyword evidence="1 3" id="KW-0159">Chromosome partition</keyword>
<protein>
    <recommendedName>
        <fullName evidence="2 3">Segregation and condensation protein A</fullName>
    </recommendedName>
</protein>
<dbReference type="Gene3D" id="6.10.250.2410">
    <property type="match status" value="1"/>
</dbReference>
<dbReference type="GO" id="GO:0007059">
    <property type="term" value="P:chromosome segregation"/>
    <property type="evidence" value="ECO:0007669"/>
    <property type="project" value="UniProtKB-UniRule"/>
</dbReference>
<dbReference type="InterPro" id="IPR003768">
    <property type="entry name" value="ScpA"/>
</dbReference>
<keyword evidence="3" id="KW-0963">Cytoplasm</keyword>
<comment type="subcellular location">
    <subcellularLocation>
        <location evidence="3">Cytoplasm</location>
    </subcellularLocation>
    <text evidence="3">Associated with two foci at the outer edges of the nucleoid region in young cells, and at four foci within both cell halves in older cells.</text>
</comment>
<keyword evidence="5" id="KW-1185">Reference proteome</keyword>
<accession>A0AAU9E4W1</accession>
<evidence type="ECO:0000313" key="5">
    <source>
        <dbReference type="Proteomes" id="UP001321786"/>
    </source>
</evidence>
<evidence type="ECO:0000313" key="4">
    <source>
        <dbReference type="EMBL" id="BEP29055.1"/>
    </source>
</evidence>
<gene>
    <name evidence="3" type="primary">scpA</name>
    <name evidence="4" type="ORF">HLPR_13860</name>
</gene>
<dbReference type="RefSeq" id="WP_338534725.1">
    <property type="nucleotide sequence ID" value="NZ_AP028654.1"/>
</dbReference>
<name>A0AAU9E4W1_9FIRM</name>
<dbReference type="HAMAP" id="MF_01805">
    <property type="entry name" value="ScpA"/>
    <property type="match status" value="1"/>
</dbReference>
<keyword evidence="3" id="KW-0131">Cell cycle</keyword>
<dbReference type="AlphaFoldDB" id="A0AAU9E4W1"/>
<evidence type="ECO:0000256" key="3">
    <source>
        <dbReference type="HAMAP-Rule" id="MF_01805"/>
    </source>
</evidence>
<proteinExistence type="inferred from homology"/>
<sequence length="249" mass="29472">MEYSVKLENFEGPMDLLVHLIKVNKIDIHNIPISIITNQYMEYISEINIFNMDKTSEFLVMASTLLEIKSKMLLPSRSIDDFSDIFDNVDPRNDLVEKLLDYIKFKQASSYFKDRELAYGNTFYKNQEDLNKFIVNKSLEEINKDLDKEVLLNAMKKLILNLPEIDKKRKVFFEKLKKDKFTVDEKLNLIKEKIKLNKRISFDSLFSIHKTKEEIIVTFLALLELLKLNRIKVFQDKIFEEILIISITD</sequence>
<dbReference type="GO" id="GO:0051301">
    <property type="term" value="P:cell division"/>
    <property type="evidence" value="ECO:0007669"/>
    <property type="project" value="UniProtKB-KW"/>
</dbReference>
<dbReference type="GO" id="GO:0006260">
    <property type="term" value="P:DNA replication"/>
    <property type="evidence" value="ECO:0007669"/>
    <property type="project" value="UniProtKB-UniRule"/>
</dbReference>
<dbReference type="PANTHER" id="PTHR33969">
    <property type="entry name" value="SEGREGATION AND CONDENSATION PROTEIN A"/>
    <property type="match status" value="1"/>
</dbReference>
<dbReference type="EMBL" id="AP028654">
    <property type="protein sequence ID" value="BEP29055.1"/>
    <property type="molecule type" value="Genomic_DNA"/>
</dbReference>
<dbReference type="InterPro" id="IPR023093">
    <property type="entry name" value="ScpA-like_C"/>
</dbReference>
<keyword evidence="3" id="KW-0132">Cell division</keyword>
<dbReference type="Proteomes" id="UP001321786">
    <property type="component" value="Chromosome"/>
</dbReference>
<dbReference type="Gene3D" id="1.10.10.580">
    <property type="entry name" value="Structural maintenance of chromosome 1. Chain E"/>
    <property type="match status" value="1"/>
</dbReference>